<dbReference type="Pfam" id="PF02310">
    <property type="entry name" value="B12-binding"/>
    <property type="match status" value="1"/>
</dbReference>
<dbReference type="GO" id="GO:0005829">
    <property type="term" value="C:cytosol"/>
    <property type="evidence" value="ECO:0007669"/>
    <property type="project" value="TreeGrafter"/>
</dbReference>
<dbReference type="EMBL" id="WVUD01000075">
    <property type="protein sequence ID" value="MYL85304.1"/>
    <property type="molecule type" value="Genomic_DNA"/>
</dbReference>
<evidence type="ECO:0000256" key="1">
    <source>
        <dbReference type="ARBA" id="ARBA00022723"/>
    </source>
</evidence>
<dbReference type="CDD" id="cd02065">
    <property type="entry name" value="B12-binding_like"/>
    <property type="match status" value="1"/>
</dbReference>
<comment type="caution">
    <text evidence="4">The sequence shown here is derived from an EMBL/GenBank/DDBJ whole genome shotgun (WGS) entry which is preliminary data.</text>
</comment>
<gene>
    <name evidence="4" type="ORF">GTA51_19605</name>
</gene>
<sequence length="214" mass="23752">MESDLYDSYFQSLVAGDRRACRQIILGLLETDIDIKTLYLSYFQKSLYAIGDLWAANKITVAVEHMATAITESLFPLVYPRIFMADHCGKKAVISCTANEYHQIGGKMVADVLELNGWDTIFLGANTPLQSLLDFIDTNQPDMVGLSLSLQDNMPNLLTAIGKIRDRHPELSIIVGGQAFSFAASEVLKPTEHVHLIRSFSELEGYIQADAYAT</sequence>
<proteinExistence type="predicted"/>
<dbReference type="Proteomes" id="UP000482487">
    <property type="component" value="Unassembled WGS sequence"/>
</dbReference>
<evidence type="ECO:0000313" key="4">
    <source>
        <dbReference type="EMBL" id="MYL85304.1"/>
    </source>
</evidence>
<organism evidence="4 5">
    <name type="scientific">Solidesulfovibrio aerotolerans</name>
    <dbReference type="NCBI Taxonomy" id="295255"/>
    <lineage>
        <taxon>Bacteria</taxon>
        <taxon>Pseudomonadati</taxon>
        <taxon>Thermodesulfobacteriota</taxon>
        <taxon>Desulfovibrionia</taxon>
        <taxon>Desulfovibrionales</taxon>
        <taxon>Desulfovibrionaceae</taxon>
        <taxon>Solidesulfovibrio</taxon>
    </lineage>
</organism>
<dbReference type="SUPFAM" id="SSF52242">
    <property type="entry name" value="Cobalamin (vitamin B12)-binding domain"/>
    <property type="match status" value="1"/>
</dbReference>
<dbReference type="Pfam" id="PF02607">
    <property type="entry name" value="B12-binding_2"/>
    <property type="match status" value="1"/>
</dbReference>
<feature type="domain" description="B12-binding" evidence="3">
    <location>
        <begin position="89"/>
        <end position="214"/>
    </location>
</feature>
<dbReference type="Gene3D" id="1.10.1240.10">
    <property type="entry name" value="Methionine synthase domain"/>
    <property type="match status" value="1"/>
</dbReference>
<dbReference type="InterPro" id="IPR050554">
    <property type="entry name" value="Met_Synthase/Corrinoid"/>
</dbReference>
<accession>A0A7C9IP36</accession>
<dbReference type="GO" id="GO:0046872">
    <property type="term" value="F:metal ion binding"/>
    <property type="evidence" value="ECO:0007669"/>
    <property type="project" value="UniProtKB-KW"/>
</dbReference>
<dbReference type="OrthoDB" id="5498228at2"/>
<dbReference type="RefSeq" id="WP_160964134.1">
    <property type="nucleotide sequence ID" value="NZ_WVUD01000075.1"/>
</dbReference>
<dbReference type="GO" id="GO:0046653">
    <property type="term" value="P:tetrahydrofolate metabolic process"/>
    <property type="evidence" value="ECO:0007669"/>
    <property type="project" value="TreeGrafter"/>
</dbReference>
<evidence type="ECO:0000313" key="5">
    <source>
        <dbReference type="Proteomes" id="UP000482487"/>
    </source>
</evidence>
<keyword evidence="5" id="KW-1185">Reference proteome</keyword>
<name>A0A7C9IP36_9BACT</name>
<dbReference type="InterPro" id="IPR036724">
    <property type="entry name" value="Cobalamin-bd_sf"/>
</dbReference>
<dbReference type="PANTHER" id="PTHR45833">
    <property type="entry name" value="METHIONINE SYNTHASE"/>
    <property type="match status" value="1"/>
</dbReference>
<dbReference type="GO" id="GO:0031419">
    <property type="term" value="F:cobalamin binding"/>
    <property type="evidence" value="ECO:0007669"/>
    <property type="project" value="InterPro"/>
</dbReference>
<protein>
    <submittedName>
        <fullName evidence="4">Cobalamin-binding protein</fullName>
    </submittedName>
</protein>
<dbReference type="InterPro" id="IPR006158">
    <property type="entry name" value="Cobalamin-bd"/>
</dbReference>
<keyword evidence="1" id="KW-0479">Metal-binding</keyword>
<dbReference type="PANTHER" id="PTHR45833:SF1">
    <property type="entry name" value="METHIONINE SYNTHASE"/>
    <property type="match status" value="1"/>
</dbReference>
<reference evidence="4 5" key="1">
    <citation type="submission" date="2020-01" db="EMBL/GenBank/DDBJ databases">
        <title>Genome sequence of Desulfovibrio aerotolerans DSM 16695(T).</title>
        <authorList>
            <person name="Karnachuk O."/>
            <person name="Avakyan M."/>
            <person name="Mardanov A."/>
            <person name="Kadnikov V."/>
            <person name="Ravin N."/>
        </authorList>
    </citation>
    <scope>NUCLEOTIDE SEQUENCE [LARGE SCALE GENOMIC DNA]</scope>
    <source>
        <strain evidence="4 5">DSM 16695</strain>
    </source>
</reference>
<evidence type="ECO:0000256" key="2">
    <source>
        <dbReference type="ARBA" id="ARBA00023285"/>
    </source>
</evidence>
<keyword evidence="2" id="KW-0170">Cobalt</keyword>
<dbReference type="PROSITE" id="PS51332">
    <property type="entry name" value="B12_BINDING"/>
    <property type="match status" value="1"/>
</dbReference>
<dbReference type="InterPro" id="IPR036594">
    <property type="entry name" value="Meth_synthase_dom"/>
</dbReference>
<evidence type="ECO:0000259" key="3">
    <source>
        <dbReference type="PROSITE" id="PS51332"/>
    </source>
</evidence>
<dbReference type="AlphaFoldDB" id="A0A7C9IP36"/>
<dbReference type="InterPro" id="IPR003759">
    <property type="entry name" value="Cbl-bd_cap"/>
</dbReference>
<dbReference type="Gene3D" id="3.40.50.280">
    <property type="entry name" value="Cobalamin-binding domain"/>
    <property type="match status" value="1"/>
</dbReference>
<dbReference type="GO" id="GO:0008705">
    <property type="term" value="F:methionine synthase activity"/>
    <property type="evidence" value="ECO:0007669"/>
    <property type="project" value="TreeGrafter"/>
</dbReference>
<dbReference type="GO" id="GO:0050667">
    <property type="term" value="P:homocysteine metabolic process"/>
    <property type="evidence" value="ECO:0007669"/>
    <property type="project" value="TreeGrafter"/>
</dbReference>